<evidence type="ECO:0000313" key="4">
    <source>
        <dbReference type="EMBL" id="NKY24948.1"/>
    </source>
</evidence>
<accession>A0A7X6KZH7</accession>
<dbReference type="InterPro" id="IPR012349">
    <property type="entry name" value="Split_barrel_FMN-bd"/>
</dbReference>
<name>A0A7X6KZH7_9NOCA</name>
<dbReference type="SUPFAM" id="SSF50475">
    <property type="entry name" value="FMN-binding split barrel"/>
    <property type="match status" value="1"/>
</dbReference>
<dbReference type="PANTHER" id="PTHR30466">
    <property type="entry name" value="FLAVIN REDUCTASE"/>
    <property type="match status" value="1"/>
</dbReference>
<reference evidence="4 5" key="1">
    <citation type="submission" date="2020-04" db="EMBL/GenBank/DDBJ databases">
        <title>MicrobeNet Type strains.</title>
        <authorList>
            <person name="Nicholson A.C."/>
        </authorList>
    </citation>
    <scope>NUCLEOTIDE SEQUENCE [LARGE SCALE GENOMIC DNA]</scope>
    <source>
        <strain evidence="4 5">DSM 44956</strain>
    </source>
</reference>
<protein>
    <submittedName>
        <fullName evidence="4">Flavin reductase</fullName>
    </submittedName>
</protein>
<organism evidence="4 5">
    <name type="scientific">Nocardia gamkensis</name>
    <dbReference type="NCBI Taxonomy" id="352869"/>
    <lineage>
        <taxon>Bacteria</taxon>
        <taxon>Bacillati</taxon>
        <taxon>Actinomycetota</taxon>
        <taxon>Actinomycetes</taxon>
        <taxon>Mycobacteriales</taxon>
        <taxon>Nocardiaceae</taxon>
        <taxon>Nocardia</taxon>
    </lineage>
</organism>
<dbReference type="Gene3D" id="2.30.110.10">
    <property type="entry name" value="Electron Transport, Fmn-binding Protein, Chain A"/>
    <property type="match status" value="1"/>
</dbReference>
<dbReference type="GO" id="GO:0010181">
    <property type="term" value="F:FMN binding"/>
    <property type="evidence" value="ECO:0007669"/>
    <property type="project" value="InterPro"/>
</dbReference>
<dbReference type="SMART" id="SM00903">
    <property type="entry name" value="Flavin_Reduct"/>
    <property type="match status" value="1"/>
</dbReference>
<feature type="domain" description="Flavin reductase like" evidence="3">
    <location>
        <begin position="10"/>
        <end position="158"/>
    </location>
</feature>
<comment type="caution">
    <text evidence="4">The sequence shown here is derived from an EMBL/GenBank/DDBJ whole genome shotgun (WGS) entry which is preliminary data.</text>
</comment>
<evidence type="ECO:0000259" key="3">
    <source>
        <dbReference type="SMART" id="SM00903"/>
    </source>
</evidence>
<dbReference type="AlphaFoldDB" id="A0A7X6KZH7"/>
<comment type="similarity">
    <text evidence="1">Belongs to the non-flavoprotein flavin reductase family.</text>
</comment>
<dbReference type="Pfam" id="PF01613">
    <property type="entry name" value="Flavin_Reduct"/>
    <property type="match status" value="1"/>
</dbReference>
<evidence type="ECO:0000313" key="5">
    <source>
        <dbReference type="Proteomes" id="UP000540698"/>
    </source>
</evidence>
<evidence type="ECO:0000256" key="1">
    <source>
        <dbReference type="ARBA" id="ARBA00008898"/>
    </source>
</evidence>
<dbReference type="EMBL" id="JAAXOS010000001">
    <property type="protein sequence ID" value="NKY24948.1"/>
    <property type="molecule type" value="Genomic_DNA"/>
</dbReference>
<dbReference type="Proteomes" id="UP000540698">
    <property type="component" value="Unassembled WGS sequence"/>
</dbReference>
<dbReference type="GO" id="GO:0042602">
    <property type="term" value="F:riboflavin reductase (NADPH) activity"/>
    <property type="evidence" value="ECO:0007669"/>
    <property type="project" value="TreeGrafter"/>
</dbReference>
<proteinExistence type="inferred from homology"/>
<dbReference type="PANTHER" id="PTHR30466:SF1">
    <property type="entry name" value="FMN REDUCTASE (NADH) RUTF"/>
    <property type="match status" value="1"/>
</dbReference>
<dbReference type="InterPro" id="IPR050268">
    <property type="entry name" value="NADH-dep_flavin_reductase"/>
</dbReference>
<keyword evidence="5" id="KW-1185">Reference proteome</keyword>
<evidence type="ECO:0000256" key="2">
    <source>
        <dbReference type="ARBA" id="ARBA00023002"/>
    </source>
</evidence>
<gene>
    <name evidence="4" type="ORF">HGB38_01660</name>
</gene>
<dbReference type="InterPro" id="IPR002563">
    <property type="entry name" value="Flavin_Rdtase-like_dom"/>
</dbReference>
<keyword evidence="2" id="KW-0560">Oxidoreductase</keyword>
<sequence length="168" mass="18307">MDSSEFRALMATFPSGVTVVTADDVNRKPWGMTCSSVCSVTVEPPTLLICLRNESPTLAAILRTSGFALNLLHDRGSAVAELFSSGNDERFDRVRWESDGRTAGPHLVDAAHAVADCRVSMTLPVRDHVVVFGEVFRVRTFADATPAPLLYGLRSYARWPDERIAPGA</sequence>